<protein>
    <submittedName>
        <fullName evidence="2">Uncharacterized protein</fullName>
    </submittedName>
</protein>
<name>A0A195CLJ1_9HYME</name>
<accession>A0A195CLJ1</accession>
<sequence>MDRHEGASAAATREEARPSVAFAKRKTRGREREKKEPSGWRELTGCGRGRRLVRCSTWSGGLSPWRRGGATVRRRDAAMRLRVRGRSRTVRVRVRLRERMERLVKHVRWVAFSALLKTASTH</sequence>
<gene>
    <name evidence="2" type="ORF">ALC62_07966</name>
</gene>
<dbReference type="AlphaFoldDB" id="A0A195CLJ1"/>
<keyword evidence="3" id="KW-1185">Reference proteome</keyword>
<feature type="region of interest" description="Disordered" evidence="1">
    <location>
        <begin position="1"/>
        <end position="42"/>
    </location>
</feature>
<feature type="compositionally biased region" description="Basic and acidic residues" evidence="1">
    <location>
        <begin position="30"/>
        <end position="39"/>
    </location>
</feature>
<reference evidence="2 3" key="1">
    <citation type="submission" date="2016-03" db="EMBL/GenBank/DDBJ databases">
        <title>Cyphomyrmex costatus WGS genome.</title>
        <authorList>
            <person name="Nygaard S."/>
            <person name="Hu H."/>
            <person name="Boomsma J."/>
            <person name="Zhang G."/>
        </authorList>
    </citation>
    <scope>NUCLEOTIDE SEQUENCE [LARGE SCALE GENOMIC DNA]</scope>
    <source>
        <strain evidence="2">MS0001</strain>
        <tissue evidence="2">Whole body</tissue>
    </source>
</reference>
<organism evidence="2 3">
    <name type="scientific">Cyphomyrmex costatus</name>
    <dbReference type="NCBI Taxonomy" id="456900"/>
    <lineage>
        <taxon>Eukaryota</taxon>
        <taxon>Metazoa</taxon>
        <taxon>Ecdysozoa</taxon>
        <taxon>Arthropoda</taxon>
        <taxon>Hexapoda</taxon>
        <taxon>Insecta</taxon>
        <taxon>Pterygota</taxon>
        <taxon>Neoptera</taxon>
        <taxon>Endopterygota</taxon>
        <taxon>Hymenoptera</taxon>
        <taxon>Apocrita</taxon>
        <taxon>Aculeata</taxon>
        <taxon>Formicoidea</taxon>
        <taxon>Formicidae</taxon>
        <taxon>Myrmicinae</taxon>
        <taxon>Cyphomyrmex</taxon>
    </lineage>
</organism>
<proteinExistence type="predicted"/>
<evidence type="ECO:0000256" key="1">
    <source>
        <dbReference type="SAM" id="MobiDB-lite"/>
    </source>
</evidence>
<evidence type="ECO:0000313" key="3">
    <source>
        <dbReference type="Proteomes" id="UP000078542"/>
    </source>
</evidence>
<dbReference type="Proteomes" id="UP000078542">
    <property type="component" value="Unassembled WGS sequence"/>
</dbReference>
<dbReference type="EMBL" id="KQ977622">
    <property type="protein sequence ID" value="KYN01347.1"/>
    <property type="molecule type" value="Genomic_DNA"/>
</dbReference>
<feature type="compositionally biased region" description="Basic and acidic residues" evidence="1">
    <location>
        <begin position="1"/>
        <end position="17"/>
    </location>
</feature>
<evidence type="ECO:0000313" key="2">
    <source>
        <dbReference type="EMBL" id="KYN01347.1"/>
    </source>
</evidence>